<dbReference type="VEuPathDB" id="MicrosporidiaDB:AAJ76_111000425"/>
<gene>
    <name evidence="2" type="ORF">AAJ76_111000425</name>
</gene>
<evidence type="ECO:0000313" key="3">
    <source>
        <dbReference type="Proteomes" id="UP000034350"/>
    </source>
</evidence>
<dbReference type="RefSeq" id="XP_024329879.1">
    <property type="nucleotide sequence ID" value="XM_024473790.1"/>
</dbReference>
<organism evidence="2 3">
    <name type="scientific">Vairimorpha ceranae</name>
    <dbReference type="NCBI Taxonomy" id="40302"/>
    <lineage>
        <taxon>Eukaryota</taxon>
        <taxon>Fungi</taxon>
        <taxon>Fungi incertae sedis</taxon>
        <taxon>Microsporidia</taxon>
        <taxon>Nosematidae</taxon>
        <taxon>Vairimorpha</taxon>
    </lineage>
</organism>
<dbReference type="AlphaFoldDB" id="A0A0F9YN26"/>
<comment type="caution">
    <text evidence="2">The sequence shown here is derived from an EMBL/GenBank/DDBJ whole genome shotgun (WGS) entry which is preliminary data.</text>
</comment>
<name>A0A0F9YN26_9MICR</name>
<dbReference type="Proteomes" id="UP000034350">
    <property type="component" value="Unassembled WGS sequence"/>
</dbReference>
<reference evidence="2 3" key="1">
    <citation type="journal article" date="2015" name="Environ. Microbiol.">
        <title>Genome analyses suggest the presence of polyploidy and recent human-driven expansions in eight global populations of the honeybee pathogen Nosema ceranae.</title>
        <authorList>
            <person name="Pelin A."/>
            <person name="Selman M."/>
            <person name="Aris-Brosou S."/>
            <person name="Farinelli L."/>
            <person name="Corradi N."/>
        </authorList>
    </citation>
    <scope>NUCLEOTIDE SEQUENCE [LARGE SCALE GENOMIC DNA]</scope>
    <source>
        <strain evidence="2 3">PA08 1199</strain>
    </source>
</reference>
<keyword evidence="3" id="KW-1185">Reference proteome</keyword>
<feature type="non-terminal residue" evidence="2">
    <location>
        <position position="141"/>
    </location>
</feature>
<evidence type="ECO:0000313" key="2">
    <source>
        <dbReference type="EMBL" id="KKO74137.1"/>
    </source>
</evidence>
<proteinExistence type="predicted"/>
<keyword evidence="1" id="KW-0732">Signal</keyword>
<dbReference type="GeneID" id="36318687"/>
<feature type="signal peptide" evidence="1">
    <location>
        <begin position="1"/>
        <end position="16"/>
    </location>
</feature>
<accession>A0A0F9YN26</accession>
<dbReference type="EMBL" id="JPQZ01000111">
    <property type="protein sequence ID" value="KKO74137.1"/>
    <property type="molecule type" value="Genomic_DNA"/>
</dbReference>
<sequence>MYMFWNFFVIFNCLLANEKVYENAICLLNILGDSNTDSKSYVNLELKCGFKTLNSAISKFLERHNTTIEELKQDFLDNKLDKFDVLREDFQKIKNLHFKEPSDALVKVNLSSKLPQWFNTLNDDQKKICSRIYELWGTYYK</sequence>
<protein>
    <submittedName>
        <fullName evidence="2">Uncharacterized protein</fullName>
    </submittedName>
</protein>
<feature type="chain" id="PRO_5002530380" evidence="1">
    <location>
        <begin position="17"/>
        <end position="141"/>
    </location>
</feature>
<evidence type="ECO:0000256" key="1">
    <source>
        <dbReference type="SAM" id="SignalP"/>
    </source>
</evidence>